<keyword evidence="1" id="KW-0963">Cytoplasm</keyword>
<evidence type="ECO:0000259" key="9">
    <source>
        <dbReference type="SMART" id="SM00359"/>
    </source>
</evidence>
<dbReference type="PROSITE" id="PS00902">
    <property type="entry name" value="GLUTAMATE_5_KINASE"/>
    <property type="match status" value="1"/>
</dbReference>
<keyword evidence="4" id="KW-0808">Transferase</keyword>
<dbReference type="GO" id="GO:0004349">
    <property type="term" value="F:glutamate 5-kinase activity"/>
    <property type="evidence" value="ECO:0007669"/>
    <property type="project" value="InterPro"/>
</dbReference>
<evidence type="ECO:0000313" key="11">
    <source>
        <dbReference type="Proteomes" id="UP001211065"/>
    </source>
</evidence>
<dbReference type="GO" id="GO:0003723">
    <property type="term" value="F:RNA binding"/>
    <property type="evidence" value="ECO:0007669"/>
    <property type="project" value="InterPro"/>
</dbReference>
<comment type="caution">
    <text evidence="10">The sequence shown here is derived from an EMBL/GenBank/DDBJ whole genome shotgun (WGS) entry which is preliminary data.</text>
</comment>
<dbReference type="InterPro" id="IPR002478">
    <property type="entry name" value="PUA"/>
</dbReference>
<dbReference type="InterPro" id="IPR015947">
    <property type="entry name" value="PUA-like_sf"/>
</dbReference>
<feature type="non-terminal residue" evidence="10">
    <location>
        <position position="597"/>
    </location>
</feature>
<dbReference type="InterPro" id="IPR036393">
    <property type="entry name" value="AceGlu_kinase-like_sf"/>
</dbReference>
<evidence type="ECO:0000256" key="1">
    <source>
        <dbReference type="ARBA" id="ARBA00022490"/>
    </source>
</evidence>
<dbReference type="InterPro" id="IPR041739">
    <property type="entry name" value="G5K_ProB"/>
</dbReference>
<keyword evidence="5" id="KW-0547">Nucleotide-binding</keyword>
<dbReference type="Pfam" id="PF01472">
    <property type="entry name" value="PUA"/>
    <property type="match status" value="1"/>
</dbReference>
<dbReference type="InterPro" id="IPR001048">
    <property type="entry name" value="Asp/Glu/Uridylate_kinase"/>
</dbReference>
<sequence>PFELPVKLLEKNEDVKLFTVEDNFIKILHESPYFLEDPPKKPDVFRYTDKYKKKSNESKSLTKTIKYGAIVDLSFFPDELHQINNSSKKKFTSKLVKKDFDIKTLNLLASEEDKEKKEHSDVEDEEEEENIEDEDEMEEDNDYLIDYYDDDFEADDGGDNDLSLQMKQIKPKKENVIVIKLGSSSICDSKLHIRLSTLSLLVETIKDLREKGNRVVLVSSGAVAVGLRRMHLKKRPKHLSQVQALAAIGQGRLMALYDELFGQFDIPIAQILLTRDNISERSQYLNACNTFKELLDMSIVPIVNENDSVCNAEIRFGDNDTLSAIVAGMVNANHLFLLTDVPCLYTDNPNTNPDAKPVRYVDDLPKLRGEIDVSGAASSNVGTGGMVTKLIAADLATAVGCATVILISTAPEQIGIFINEFTEHNKTNSTENFIPSVGTLFAPKSNPLQDRKWWILNGLASYGKIFLDAGAVSALKNKNSLFATGVIKVQGNFTSNQKVNFYTVVRKDNKTKEDFDEFCDIDDINSALFQTVEIGSGLVNYNSTEVNTIKGLRSHLFVEKLGYIDSECICHRDNMVITKNVEVFSIVNFKKNDKKTT</sequence>
<feature type="region of interest" description="Disordered" evidence="8">
    <location>
        <begin position="113"/>
        <end position="137"/>
    </location>
</feature>
<evidence type="ECO:0000256" key="3">
    <source>
        <dbReference type="ARBA" id="ARBA00022650"/>
    </source>
</evidence>
<dbReference type="SMART" id="SM00359">
    <property type="entry name" value="PUA"/>
    <property type="match status" value="1"/>
</dbReference>
<dbReference type="Gene3D" id="3.40.1160.10">
    <property type="entry name" value="Acetylglutamate kinase-like"/>
    <property type="match status" value="2"/>
</dbReference>
<keyword evidence="7" id="KW-0067">ATP-binding</keyword>
<keyword evidence="3" id="KW-0641">Proline biosynthesis</keyword>
<dbReference type="InterPro" id="IPR019797">
    <property type="entry name" value="Glutamate_5-kinase_CS"/>
</dbReference>
<dbReference type="SUPFAM" id="SSF88697">
    <property type="entry name" value="PUA domain-like"/>
    <property type="match status" value="1"/>
</dbReference>
<dbReference type="NCBIfam" id="TIGR01027">
    <property type="entry name" value="proB"/>
    <property type="match status" value="1"/>
</dbReference>
<dbReference type="FunFam" id="3.40.1160.10:FF:000018">
    <property type="entry name" value="Glutamate 5-kinase"/>
    <property type="match status" value="1"/>
</dbReference>
<dbReference type="InterPro" id="IPR036974">
    <property type="entry name" value="PUA_sf"/>
</dbReference>
<proteinExistence type="inferred from homology"/>
<dbReference type="PRINTS" id="PR00474">
    <property type="entry name" value="GLU5KINASE"/>
</dbReference>
<gene>
    <name evidence="10" type="ORF">HK099_003674</name>
</gene>
<evidence type="ECO:0000256" key="7">
    <source>
        <dbReference type="ARBA" id="ARBA00022840"/>
    </source>
</evidence>
<dbReference type="AlphaFoldDB" id="A0AAD5Y053"/>
<accession>A0AAD5Y053</accession>
<dbReference type="PROSITE" id="PS50890">
    <property type="entry name" value="PUA"/>
    <property type="match status" value="1"/>
</dbReference>
<dbReference type="InterPro" id="IPR005715">
    <property type="entry name" value="Glu_5kinase/COase_Synthase"/>
</dbReference>
<dbReference type="GO" id="GO:1901607">
    <property type="term" value="P:alpha-amino acid biosynthetic process"/>
    <property type="evidence" value="ECO:0007669"/>
    <property type="project" value="UniProtKB-ARBA"/>
</dbReference>
<dbReference type="Proteomes" id="UP001211065">
    <property type="component" value="Unassembled WGS sequence"/>
</dbReference>
<dbReference type="Pfam" id="PF00696">
    <property type="entry name" value="AA_kinase"/>
    <property type="match status" value="1"/>
</dbReference>
<organism evidence="10 11">
    <name type="scientific">Clydaea vesicula</name>
    <dbReference type="NCBI Taxonomy" id="447962"/>
    <lineage>
        <taxon>Eukaryota</taxon>
        <taxon>Fungi</taxon>
        <taxon>Fungi incertae sedis</taxon>
        <taxon>Chytridiomycota</taxon>
        <taxon>Chytridiomycota incertae sedis</taxon>
        <taxon>Chytridiomycetes</taxon>
        <taxon>Lobulomycetales</taxon>
        <taxon>Lobulomycetaceae</taxon>
        <taxon>Clydaea</taxon>
    </lineage>
</organism>
<dbReference type="SUPFAM" id="SSF53633">
    <property type="entry name" value="Carbamate kinase-like"/>
    <property type="match status" value="1"/>
</dbReference>
<evidence type="ECO:0000256" key="2">
    <source>
        <dbReference type="ARBA" id="ARBA00022605"/>
    </source>
</evidence>
<dbReference type="CDD" id="cd04242">
    <property type="entry name" value="AAK_G5K_ProB"/>
    <property type="match status" value="1"/>
</dbReference>
<protein>
    <recommendedName>
        <fullName evidence="9">PUA domain-containing protein</fullName>
    </recommendedName>
</protein>
<keyword evidence="11" id="KW-1185">Reference proteome</keyword>
<dbReference type="GO" id="GO:0005829">
    <property type="term" value="C:cytosol"/>
    <property type="evidence" value="ECO:0007669"/>
    <property type="project" value="TreeGrafter"/>
</dbReference>
<keyword evidence="6" id="KW-0418">Kinase</keyword>
<evidence type="ECO:0000256" key="4">
    <source>
        <dbReference type="ARBA" id="ARBA00022679"/>
    </source>
</evidence>
<evidence type="ECO:0000313" key="10">
    <source>
        <dbReference type="EMBL" id="KAJ3221243.1"/>
    </source>
</evidence>
<dbReference type="CDD" id="cd21157">
    <property type="entry name" value="PUA_G5K"/>
    <property type="match status" value="1"/>
</dbReference>
<dbReference type="EMBL" id="JADGJW010000242">
    <property type="protein sequence ID" value="KAJ3221243.1"/>
    <property type="molecule type" value="Genomic_DNA"/>
</dbReference>
<feature type="compositionally biased region" description="Acidic residues" evidence="8">
    <location>
        <begin position="121"/>
        <end position="137"/>
    </location>
</feature>
<dbReference type="GO" id="GO:0005524">
    <property type="term" value="F:ATP binding"/>
    <property type="evidence" value="ECO:0007669"/>
    <property type="project" value="UniProtKB-KW"/>
</dbReference>
<dbReference type="PANTHER" id="PTHR43654:SF3">
    <property type="entry name" value="GLUTAMATE 5-KINASE"/>
    <property type="match status" value="1"/>
</dbReference>
<dbReference type="HAMAP" id="MF_00456">
    <property type="entry name" value="ProB"/>
    <property type="match status" value="1"/>
</dbReference>
<reference evidence="10" key="1">
    <citation type="submission" date="2020-05" db="EMBL/GenBank/DDBJ databases">
        <title>Phylogenomic resolution of chytrid fungi.</title>
        <authorList>
            <person name="Stajich J.E."/>
            <person name="Amses K."/>
            <person name="Simmons R."/>
            <person name="Seto K."/>
            <person name="Myers J."/>
            <person name="Bonds A."/>
            <person name="Quandt C.A."/>
            <person name="Barry K."/>
            <person name="Liu P."/>
            <person name="Grigoriev I."/>
            <person name="Longcore J.E."/>
            <person name="James T.Y."/>
        </authorList>
    </citation>
    <scope>NUCLEOTIDE SEQUENCE</scope>
    <source>
        <strain evidence="10">JEL0476</strain>
    </source>
</reference>
<keyword evidence="2" id="KW-0028">Amino-acid biosynthesis</keyword>
<evidence type="ECO:0000256" key="5">
    <source>
        <dbReference type="ARBA" id="ARBA00022741"/>
    </source>
</evidence>
<dbReference type="InterPro" id="IPR001057">
    <property type="entry name" value="Glu/AcGlu_kinase"/>
</dbReference>
<name>A0AAD5Y053_9FUNG</name>
<dbReference type="PANTHER" id="PTHR43654">
    <property type="entry name" value="GLUTAMATE 5-KINASE"/>
    <property type="match status" value="1"/>
</dbReference>
<evidence type="ECO:0000256" key="8">
    <source>
        <dbReference type="SAM" id="MobiDB-lite"/>
    </source>
</evidence>
<dbReference type="Gene3D" id="2.30.130.10">
    <property type="entry name" value="PUA domain"/>
    <property type="match status" value="1"/>
</dbReference>
<evidence type="ECO:0000256" key="6">
    <source>
        <dbReference type="ARBA" id="ARBA00022777"/>
    </source>
</evidence>
<feature type="domain" description="PUA" evidence="9">
    <location>
        <begin position="463"/>
        <end position="566"/>
    </location>
</feature>